<comment type="function">
    <text evidence="2 10">Reversible hydration of carbon dioxide.</text>
</comment>
<dbReference type="InterPro" id="IPR036398">
    <property type="entry name" value="CA_dom_sf"/>
</dbReference>
<dbReference type="SUPFAM" id="SSF51069">
    <property type="entry name" value="Carbonic anhydrase"/>
    <property type="match status" value="1"/>
</dbReference>
<protein>
    <recommendedName>
        <fullName evidence="5 10">Carbonic anhydrase</fullName>
        <ecNumber evidence="4 10">4.2.1.1</ecNumber>
    </recommendedName>
</protein>
<dbReference type="PROSITE" id="PS51144">
    <property type="entry name" value="ALPHA_CA_2"/>
    <property type="match status" value="1"/>
</dbReference>
<feature type="domain" description="Alpha-carbonic anhydrase" evidence="11">
    <location>
        <begin position="24"/>
        <end position="245"/>
    </location>
</feature>
<evidence type="ECO:0000256" key="7">
    <source>
        <dbReference type="ARBA" id="ARBA00022833"/>
    </source>
</evidence>
<keyword evidence="6 10" id="KW-0479">Metal-binding</keyword>
<sequence length="245" mass="27933">MKQNLIIAALMLTSLSCVAEEHTSHWGYEGQEKPENWGKLSPEYSTCENGKNQSPINIDHVLKTQHENLTFSFETGKQEIVNNGHTIQVNVTGNNQLILDEQIFTLQQFHFHTPSENTIKDKHYPMEAHFVYKNKAGELTVVALMFNSGEANSEIEKAWQQMPAEVNNKIILDKTVDINTLFPKKLDYYRFSGSLTTPPCTEGVRWIVLEQAVTASDEQIQKFHSTMHHDNNRPVQPLNGRVIVD</sequence>
<evidence type="ECO:0000256" key="10">
    <source>
        <dbReference type="RuleBase" id="RU367011"/>
    </source>
</evidence>
<evidence type="ECO:0000313" key="12">
    <source>
        <dbReference type="EMBL" id="OTP99966.1"/>
    </source>
</evidence>
<evidence type="ECO:0000256" key="8">
    <source>
        <dbReference type="ARBA" id="ARBA00023239"/>
    </source>
</evidence>
<dbReference type="InterPro" id="IPR041891">
    <property type="entry name" value="Alpha_CA_prokaryot-like"/>
</dbReference>
<dbReference type="InterPro" id="IPR023561">
    <property type="entry name" value="Carbonic_anhydrase_a-class"/>
</dbReference>
<dbReference type="PROSITE" id="PS51257">
    <property type="entry name" value="PROKAR_LIPOPROTEIN"/>
    <property type="match status" value="1"/>
</dbReference>
<organism evidence="12 15">
    <name type="scientific">Gilliamella apicola</name>
    <dbReference type="NCBI Taxonomy" id="1196095"/>
    <lineage>
        <taxon>Bacteria</taxon>
        <taxon>Pseudomonadati</taxon>
        <taxon>Pseudomonadota</taxon>
        <taxon>Gammaproteobacteria</taxon>
        <taxon>Orbales</taxon>
        <taxon>Orbaceae</taxon>
        <taxon>Gilliamella</taxon>
    </lineage>
</organism>
<dbReference type="Pfam" id="PF00194">
    <property type="entry name" value="Carb_anhydrase"/>
    <property type="match status" value="1"/>
</dbReference>
<dbReference type="EC" id="4.2.1.1" evidence="4 10"/>
<dbReference type="PANTHER" id="PTHR18952">
    <property type="entry name" value="CARBONIC ANHYDRASE"/>
    <property type="match status" value="1"/>
</dbReference>
<dbReference type="PROSITE" id="PS00162">
    <property type="entry name" value="ALPHA_CA_1"/>
    <property type="match status" value="1"/>
</dbReference>
<comment type="similarity">
    <text evidence="3 10">Belongs to the alpha-carbonic anhydrase family.</text>
</comment>
<reference evidence="14 15" key="1">
    <citation type="submission" date="2017-03" db="EMBL/GenBank/DDBJ databases">
        <title>Comparative genomics of honeybee gut symbionts reveal geographically distinct and subgroup specific antibiotic resistance.</title>
        <authorList>
            <person name="Ludvigsen J."/>
            <person name="Porcellato D."/>
            <person name="Labee-Lund T.M."/>
            <person name="Amdam G.V."/>
            <person name="Rudi K."/>
        </authorList>
    </citation>
    <scope>NUCLEOTIDE SEQUENCE [LARGE SCALE GENOMIC DNA]</scope>
    <source>
        <strain evidence="12 15">A-7-12</strain>
        <strain evidence="13 14">A-9-12</strain>
    </source>
</reference>
<name>A0A242NIL6_9GAMM</name>
<keyword evidence="14" id="KW-1185">Reference proteome</keyword>
<evidence type="ECO:0000313" key="13">
    <source>
        <dbReference type="EMBL" id="OTQ11929.1"/>
    </source>
</evidence>
<feature type="signal peptide" evidence="10">
    <location>
        <begin position="1"/>
        <end position="19"/>
    </location>
</feature>
<dbReference type="PANTHER" id="PTHR18952:SF265">
    <property type="entry name" value="CARBONIC ANHYDRASE"/>
    <property type="match status" value="1"/>
</dbReference>
<evidence type="ECO:0000259" key="11">
    <source>
        <dbReference type="PROSITE" id="PS51144"/>
    </source>
</evidence>
<comment type="catalytic activity">
    <reaction evidence="9 10">
        <text>hydrogencarbonate + H(+) = CO2 + H2O</text>
        <dbReference type="Rhea" id="RHEA:10748"/>
        <dbReference type="ChEBI" id="CHEBI:15377"/>
        <dbReference type="ChEBI" id="CHEBI:15378"/>
        <dbReference type="ChEBI" id="CHEBI:16526"/>
        <dbReference type="ChEBI" id="CHEBI:17544"/>
        <dbReference type="EC" id="4.2.1.1"/>
    </reaction>
</comment>
<gene>
    <name evidence="13" type="ORF">B6C91_00115</name>
    <name evidence="12" type="ORF">B6D08_05815</name>
</gene>
<evidence type="ECO:0000256" key="6">
    <source>
        <dbReference type="ARBA" id="ARBA00022723"/>
    </source>
</evidence>
<evidence type="ECO:0000256" key="3">
    <source>
        <dbReference type="ARBA" id="ARBA00010718"/>
    </source>
</evidence>
<dbReference type="GO" id="GO:0008270">
    <property type="term" value="F:zinc ion binding"/>
    <property type="evidence" value="ECO:0007669"/>
    <property type="project" value="UniProtKB-UniRule"/>
</dbReference>
<evidence type="ECO:0000256" key="5">
    <source>
        <dbReference type="ARBA" id="ARBA00014628"/>
    </source>
</evidence>
<evidence type="ECO:0000313" key="15">
    <source>
        <dbReference type="Proteomes" id="UP000194977"/>
    </source>
</evidence>
<dbReference type="Proteomes" id="UP000194977">
    <property type="component" value="Unassembled WGS sequence"/>
</dbReference>
<feature type="chain" id="PRO_5025086366" description="Carbonic anhydrase" evidence="10">
    <location>
        <begin position="20"/>
        <end position="245"/>
    </location>
</feature>
<comment type="caution">
    <text evidence="12">The sequence shown here is derived from an EMBL/GenBank/DDBJ whole genome shotgun (WGS) entry which is preliminary data.</text>
</comment>
<dbReference type="GO" id="GO:0004089">
    <property type="term" value="F:carbonate dehydratase activity"/>
    <property type="evidence" value="ECO:0007669"/>
    <property type="project" value="UniProtKB-UniRule"/>
</dbReference>
<dbReference type="InterPro" id="IPR001148">
    <property type="entry name" value="CA_dom"/>
</dbReference>
<dbReference type="EMBL" id="NART01000001">
    <property type="protein sequence ID" value="OTQ11929.1"/>
    <property type="molecule type" value="Genomic_DNA"/>
</dbReference>
<dbReference type="Proteomes" id="UP000194800">
    <property type="component" value="Unassembled WGS sequence"/>
</dbReference>
<proteinExistence type="inferred from homology"/>
<evidence type="ECO:0000256" key="4">
    <source>
        <dbReference type="ARBA" id="ARBA00012925"/>
    </source>
</evidence>
<dbReference type="InterPro" id="IPR018338">
    <property type="entry name" value="Carbonic_anhydrase_a-class_CS"/>
</dbReference>
<dbReference type="CDD" id="cd03124">
    <property type="entry name" value="alpha_CA_prokaryotic_like"/>
    <property type="match status" value="1"/>
</dbReference>
<dbReference type="AlphaFoldDB" id="A0A242NIL6"/>
<accession>A0A242NIL6</accession>
<evidence type="ECO:0000256" key="9">
    <source>
        <dbReference type="ARBA" id="ARBA00048348"/>
    </source>
</evidence>
<dbReference type="RefSeq" id="WP_086272785.1">
    <property type="nucleotide sequence ID" value="NZ_MZNE01000020.1"/>
</dbReference>
<evidence type="ECO:0000256" key="2">
    <source>
        <dbReference type="ARBA" id="ARBA00002904"/>
    </source>
</evidence>
<evidence type="ECO:0000256" key="1">
    <source>
        <dbReference type="ARBA" id="ARBA00001947"/>
    </source>
</evidence>
<evidence type="ECO:0000313" key="14">
    <source>
        <dbReference type="Proteomes" id="UP000194800"/>
    </source>
</evidence>
<keyword evidence="8 10" id="KW-0456">Lyase</keyword>
<dbReference type="EMBL" id="NARP01000012">
    <property type="protein sequence ID" value="OTP99966.1"/>
    <property type="molecule type" value="Genomic_DNA"/>
</dbReference>
<dbReference type="OrthoDB" id="5327615at2"/>
<dbReference type="SMART" id="SM01057">
    <property type="entry name" value="Carb_anhydrase"/>
    <property type="match status" value="1"/>
</dbReference>
<keyword evidence="7 10" id="KW-0862">Zinc</keyword>
<keyword evidence="10" id="KW-0732">Signal</keyword>
<comment type="cofactor">
    <cofactor evidence="1 10">
        <name>Zn(2+)</name>
        <dbReference type="ChEBI" id="CHEBI:29105"/>
    </cofactor>
</comment>
<dbReference type="Gene3D" id="3.10.200.10">
    <property type="entry name" value="Alpha carbonic anhydrase"/>
    <property type="match status" value="1"/>
</dbReference>